<feature type="compositionally biased region" description="Low complexity" evidence="1">
    <location>
        <begin position="49"/>
        <end position="60"/>
    </location>
</feature>
<sequence length="76" mass="8709">MRLCCFQIFGSYILVTQIALQTKTMLIHVCGRDSTRFDLARFDSVRFGSSPTSRHSSVVRPRVRHAKHGEPRMFPA</sequence>
<name>A0A9K3HTN8_HELAN</name>
<gene>
    <name evidence="2" type="ORF">HanXRQr2_Chr11g0520181</name>
</gene>
<dbReference type="EMBL" id="MNCJ02000326">
    <property type="protein sequence ID" value="KAF5784497.1"/>
    <property type="molecule type" value="Genomic_DNA"/>
</dbReference>
<evidence type="ECO:0000256" key="1">
    <source>
        <dbReference type="SAM" id="MobiDB-lite"/>
    </source>
</evidence>
<accession>A0A9K3HTN8</accession>
<feature type="region of interest" description="Disordered" evidence="1">
    <location>
        <begin position="48"/>
        <end position="76"/>
    </location>
</feature>
<evidence type="ECO:0000313" key="3">
    <source>
        <dbReference type="Proteomes" id="UP000215914"/>
    </source>
</evidence>
<comment type="caution">
    <text evidence="2">The sequence shown here is derived from an EMBL/GenBank/DDBJ whole genome shotgun (WGS) entry which is preliminary data.</text>
</comment>
<dbReference type="AlphaFoldDB" id="A0A9K3HTN8"/>
<reference evidence="2" key="1">
    <citation type="journal article" date="2017" name="Nature">
        <title>The sunflower genome provides insights into oil metabolism, flowering and Asterid evolution.</title>
        <authorList>
            <person name="Badouin H."/>
            <person name="Gouzy J."/>
            <person name="Grassa C.J."/>
            <person name="Murat F."/>
            <person name="Staton S.E."/>
            <person name="Cottret L."/>
            <person name="Lelandais-Briere C."/>
            <person name="Owens G.L."/>
            <person name="Carrere S."/>
            <person name="Mayjonade B."/>
            <person name="Legrand L."/>
            <person name="Gill N."/>
            <person name="Kane N.C."/>
            <person name="Bowers J.E."/>
            <person name="Hubner S."/>
            <person name="Bellec A."/>
            <person name="Berard A."/>
            <person name="Berges H."/>
            <person name="Blanchet N."/>
            <person name="Boniface M.C."/>
            <person name="Brunel D."/>
            <person name="Catrice O."/>
            <person name="Chaidir N."/>
            <person name="Claudel C."/>
            <person name="Donnadieu C."/>
            <person name="Faraut T."/>
            <person name="Fievet G."/>
            <person name="Helmstetter N."/>
            <person name="King M."/>
            <person name="Knapp S.J."/>
            <person name="Lai Z."/>
            <person name="Le Paslier M.C."/>
            <person name="Lippi Y."/>
            <person name="Lorenzon L."/>
            <person name="Mandel J.R."/>
            <person name="Marage G."/>
            <person name="Marchand G."/>
            <person name="Marquand E."/>
            <person name="Bret-Mestries E."/>
            <person name="Morien E."/>
            <person name="Nambeesan S."/>
            <person name="Nguyen T."/>
            <person name="Pegot-Espagnet P."/>
            <person name="Pouilly N."/>
            <person name="Raftis F."/>
            <person name="Sallet E."/>
            <person name="Schiex T."/>
            <person name="Thomas J."/>
            <person name="Vandecasteele C."/>
            <person name="Vares D."/>
            <person name="Vear F."/>
            <person name="Vautrin S."/>
            <person name="Crespi M."/>
            <person name="Mangin B."/>
            <person name="Burke J.M."/>
            <person name="Salse J."/>
            <person name="Munos S."/>
            <person name="Vincourt P."/>
            <person name="Rieseberg L.H."/>
            <person name="Langlade N.B."/>
        </authorList>
    </citation>
    <scope>NUCLEOTIDE SEQUENCE</scope>
    <source>
        <tissue evidence="2">Leaves</tissue>
    </source>
</reference>
<evidence type="ECO:0000313" key="2">
    <source>
        <dbReference type="EMBL" id="KAF5784497.1"/>
    </source>
</evidence>
<keyword evidence="3" id="KW-1185">Reference proteome</keyword>
<dbReference type="Gramene" id="mRNA:HanXRQr2_Chr11g0520181">
    <property type="protein sequence ID" value="mRNA:HanXRQr2_Chr11g0520181"/>
    <property type="gene ID" value="HanXRQr2_Chr11g0520181"/>
</dbReference>
<organism evidence="2 3">
    <name type="scientific">Helianthus annuus</name>
    <name type="common">Common sunflower</name>
    <dbReference type="NCBI Taxonomy" id="4232"/>
    <lineage>
        <taxon>Eukaryota</taxon>
        <taxon>Viridiplantae</taxon>
        <taxon>Streptophyta</taxon>
        <taxon>Embryophyta</taxon>
        <taxon>Tracheophyta</taxon>
        <taxon>Spermatophyta</taxon>
        <taxon>Magnoliopsida</taxon>
        <taxon>eudicotyledons</taxon>
        <taxon>Gunneridae</taxon>
        <taxon>Pentapetalae</taxon>
        <taxon>asterids</taxon>
        <taxon>campanulids</taxon>
        <taxon>Asterales</taxon>
        <taxon>Asteraceae</taxon>
        <taxon>Asteroideae</taxon>
        <taxon>Heliantheae alliance</taxon>
        <taxon>Heliantheae</taxon>
        <taxon>Helianthus</taxon>
    </lineage>
</organism>
<protein>
    <submittedName>
        <fullName evidence="2">Uncharacterized protein</fullName>
    </submittedName>
</protein>
<proteinExistence type="predicted"/>
<reference evidence="2" key="2">
    <citation type="submission" date="2020-06" db="EMBL/GenBank/DDBJ databases">
        <title>Helianthus annuus Genome sequencing and assembly Release 2.</title>
        <authorList>
            <person name="Gouzy J."/>
            <person name="Langlade N."/>
            <person name="Munos S."/>
        </authorList>
    </citation>
    <scope>NUCLEOTIDE SEQUENCE</scope>
    <source>
        <tissue evidence="2">Leaves</tissue>
    </source>
</reference>
<dbReference type="Proteomes" id="UP000215914">
    <property type="component" value="Unassembled WGS sequence"/>
</dbReference>